<dbReference type="PANTHER" id="PTHR36766">
    <property type="entry name" value="PLANT BROAD-SPECTRUM MILDEW RESISTANCE PROTEIN RPW8"/>
    <property type="match status" value="1"/>
</dbReference>
<dbReference type="InterPro" id="IPR027417">
    <property type="entry name" value="P-loop_NTPase"/>
</dbReference>
<evidence type="ECO:0000259" key="1">
    <source>
        <dbReference type="Pfam" id="PF00931"/>
    </source>
</evidence>
<dbReference type="RefSeq" id="WP_194029628.1">
    <property type="nucleotide sequence ID" value="NZ_JADEWZ010000015.1"/>
</dbReference>
<gene>
    <name evidence="2" type="ORF">IQ249_11570</name>
</gene>
<accession>A0A8J7DY28</accession>
<keyword evidence="2" id="KW-0067">ATP-binding</keyword>
<dbReference type="PRINTS" id="PR00364">
    <property type="entry name" value="DISEASERSIST"/>
</dbReference>
<protein>
    <submittedName>
        <fullName evidence="2">ATP-binding protein</fullName>
    </submittedName>
</protein>
<dbReference type="Pfam" id="PF00931">
    <property type="entry name" value="NB-ARC"/>
    <property type="match status" value="1"/>
</dbReference>
<keyword evidence="2" id="KW-0547">Nucleotide-binding</keyword>
<comment type="caution">
    <text evidence="2">The sequence shown here is derived from an EMBL/GenBank/DDBJ whole genome shotgun (WGS) entry which is preliminary data.</text>
</comment>
<dbReference type="EMBL" id="JADEWZ010000015">
    <property type="protein sequence ID" value="MBE9116538.1"/>
    <property type="molecule type" value="Genomic_DNA"/>
</dbReference>
<name>A0A8J7DY28_9CYAN</name>
<evidence type="ECO:0000313" key="2">
    <source>
        <dbReference type="EMBL" id="MBE9116538.1"/>
    </source>
</evidence>
<organism evidence="2 3">
    <name type="scientific">Lusitaniella coriacea LEGE 07157</name>
    <dbReference type="NCBI Taxonomy" id="945747"/>
    <lineage>
        <taxon>Bacteria</taxon>
        <taxon>Bacillati</taxon>
        <taxon>Cyanobacteriota</taxon>
        <taxon>Cyanophyceae</taxon>
        <taxon>Spirulinales</taxon>
        <taxon>Lusitaniellaceae</taxon>
        <taxon>Lusitaniella</taxon>
    </lineage>
</organism>
<feature type="domain" description="NB-ARC" evidence="1">
    <location>
        <begin position="199"/>
        <end position="301"/>
    </location>
</feature>
<proteinExistence type="predicted"/>
<sequence length="559" mass="64481">MSESNTSRLAVVTPHLSRKLQKERKRKYKSVESLLEKWQQDADYLGSQPSQEKVIEVLNSSTRTTCRYELINGLCQILLDRPYRDNSKTKVPPSLKHQLCCEFEKRFKVSGQVSWSEFSNAWTERLNDSEPPSSQTLRNFFNNPQRDSCEHWLIDGLCRVLLDCSFGEWREEANRQSVMRLQPIVPSLDCDITNWVGRETLVKELLTALTGDCHLLSLVGMTGIGKTALATKLMLEPELRQLLPTVKTVSFDGDFPTFELVSRTVLGDAAANSEELQKESDLLVRLTLAQLRSTPCLLVLDMLEVLLEFDGEGGHQFRDRAFGQFFDEVVRTEMPSRIIVTSQYQLPTLAEGRYPARSRAELLKGLTNTEALQLFAQWGIEATPGIELDFLKRIIAAYEGHPLALRVIAGEMREPPYNGDILSYWHEFGNEIEAVEQLQKEPDARSREDKPRLDRYSPRLKDLVKTRIESAFHRLHQSYPLACLLLCMGAVERRPIERAHWLFFIDDYDREEQICAFETLQRRFLLESEKTEHRTLYHLHPLIRRVALDNLPEIEEELS</sequence>
<dbReference type="Gene3D" id="3.40.50.300">
    <property type="entry name" value="P-loop containing nucleotide triphosphate hydrolases"/>
    <property type="match status" value="1"/>
</dbReference>
<dbReference type="SUPFAM" id="SSF52540">
    <property type="entry name" value="P-loop containing nucleoside triphosphate hydrolases"/>
    <property type="match status" value="1"/>
</dbReference>
<reference evidence="2" key="1">
    <citation type="submission" date="2020-10" db="EMBL/GenBank/DDBJ databases">
        <authorList>
            <person name="Castelo-Branco R."/>
            <person name="Eusebio N."/>
            <person name="Adriana R."/>
            <person name="Vieira A."/>
            <person name="Brugerolle De Fraissinette N."/>
            <person name="Rezende De Castro R."/>
            <person name="Schneider M.P."/>
            <person name="Vasconcelos V."/>
            <person name="Leao P.N."/>
        </authorList>
    </citation>
    <scope>NUCLEOTIDE SEQUENCE</scope>
    <source>
        <strain evidence="2">LEGE 07157</strain>
    </source>
</reference>
<dbReference type="GO" id="GO:0005524">
    <property type="term" value="F:ATP binding"/>
    <property type="evidence" value="ECO:0007669"/>
    <property type="project" value="UniProtKB-KW"/>
</dbReference>
<keyword evidence="3" id="KW-1185">Reference proteome</keyword>
<dbReference type="AlphaFoldDB" id="A0A8J7DY28"/>
<dbReference type="PANTHER" id="PTHR36766:SF53">
    <property type="entry name" value="DISEASE RESISTANCE PROTEIN RPP13-LIKE"/>
    <property type="match status" value="1"/>
</dbReference>
<dbReference type="InterPro" id="IPR002182">
    <property type="entry name" value="NB-ARC"/>
</dbReference>
<dbReference type="Proteomes" id="UP000654482">
    <property type="component" value="Unassembled WGS sequence"/>
</dbReference>
<evidence type="ECO:0000313" key="3">
    <source>
        <dbReference type="Proteomes" id="UP000654482"/>
    </source>
</evidence>